<name>A0A059FQ13_9PROT</name>
<dbReference type="GO" id="GO:0009063">
    <property type="term" value="P:amino acid catabolic process"/>
    <property type="evidence" value="ECO:0007669"/>
    <property type="project" value="InterPro"/>
</dbReference>
<dbReference type="Pfam" id="PF13378">
    <property type="entry name" value="MR_MLE_C"/>
    <property type="match status" value="1"/>
</dbReference>
<dbReference type="AlphaFoldDB" id="A0A059FQ13"/>
<dbReference type="SFLD" id="SFLDF00010">
    <property type="entry name" value="dipeptide_epimerase"/>
    <property type="match status" value="1"/>
</dbReference>
<dbReference type="InterPro" id="IPR034603">
    <property type="entry name" value="Dipeptide_epimerase"/>
</dbReference>
<comment type="caution">
    <text evidence="9">The sequence shown here is derived from an EMBL/GenBank/DDBJ whole genome shotgun (WGS) entry which is preliminary data.</text>
</comment>
<dbReference type="InterPro" id="IPR029065">
    <property type="entry name" value="Enolase_C-like"/>
</dbReference>
<evidence type="ECO:0000256" key="4">
    <source>
        <dbReference type="ARBA" id="ARBA00023235"/>
    </source>
</evidence>
<proteinExistence type="inferred from homology"/>
<dbReference type="GO" id="GO:0000287">
    <property type="term" value="F:magnesium ion binding"/>
    <property type="evidence" value="ECO:0007669"/>
    <property type="project" value="UniProtKB-ARBA"/>
</dbReference>
<dbReference type="InterPro" id="IPR013341">
    <property type="entry name" value="Mandelate_racemase_N_dom"/>
</dbReference>
<dbReference type="SMART" id="SM00922">
    <property type="entry name" value="MR_MLE"/>
    <property type="match status" value="1"/>
</dbReference>
<keyword evidence="4 7" id="KW-0413">Isomerase</keyword>
<evidence type="ECO:0000256" key="2">
    <source>
        <dbReference type="ARBA" id="ARBA00022723"/>
    </source>
</evidence>
<dbReference type="OrthoDB" id="9782675at2"/>
<dbReference type="CDD" id="cd03319">
    <property type="entry name" value="L-Ala-DL-Glu_epimerase"/>
    <property type="match status" value="1"/>
</dbReference>
<feature type="binding site" evidence="6">
    <location>
        <position position="223"/>
    </location>
    <ligand>
        <name>Mg(2+)</name>
        <dbReference type="ChEBI" id="CHEBI:18420"/>
    </ligand>
</feature>
<dbReference type="Proteomes" id="UP000025061">
    <property type="component" value="Unassembled WGS sequence"/>
</dbReference>
<dbReference type="PROSITE" id="PS00909">
    <property type="entry name" value="MR_MLE_2"/>
    <property type="match status" value="1"/>
</dbReference>
<dbReference type="GO" id="GO:0016855">
    <property type="term" value="F:racemase and epimerase activity, acting on amino acids and derivatives"/>
    <property type="evidence" value="ECO:0007669"/>
    <property type="project" value="UniProtKB-UniRule"/>
</dbReference>
<feature type="binding site" evidence="6">
    <location>
        <position position="174"/>
    </location>
    <ligand>
        <name>Mg(2+)</name>
        <dbReference type="ChEBI" id="CHEBI:18420"/>
    </ligand>
</feature>
<dbReference type="SFLD" id="SFLDS00001">
    <property type="entry name" value="Enolase"/>
    <property type="match status" value="1"/>
</dbReference>
<dbReference type="InterPro" id="IPR018110">
    <property type="entry name" value="Mandel_Rmase/mucon_lact_enz_CS"/>
</dbReference>
<dbReference type="InterPro" id="IPR013342">
    <property type="entry name" value="Mandelate_racemase_C"/>
</dbReference>
<dbReference type="GO" id="GO:0006518">
    <property type="term" value="P:peptide metabolic process"/>
    <property type="evidence" value="ECO:0007669"/>
    <property type="project" value="UniProtKB-ARBA"/>
</dbReference>
<dbReference type="SFLD" id="SFLDG00180">
    <property type="entry name" value="muconate_cycloisomerase"/>
    <property type="match status" value="1"/>
</dbReference>
<dbReference type="EMBL" id="ARYI01000009">
    <property type="protein sequence ID" value="KCZ92596.1"/>
    <property type="molecule type" value="Genomic_DNA"/>
</dbReference>
<feature type="domain" description="Mandelate racemase/muconate lactonizing enzyme C-terminal" evidence="8">
    <location>
        <begin position="130"/>
        <end position="221"/>
    </location>
</feature>
<dbReference type="PATRIC" id="fig|1280951.3.peg.2313"/>
<reference evidence="9 10" key="1">
    <citation type="submission" date="2013-04" db="EMBL/GenBank/DDBJ databases">
        <title>Hyphomonas hirschiana VP5 Genome Sequencing.</title>
        <authorList>
            <person name="Lai Q."/>
            <person name="Shao Z."/>
        </authorList>
    </citation>
    <scope>NUCLEOTIDE SEQUENCE [LARGE SCALE GENOMIC DNA]</scope>
    <source>
        <strain evidence="9 10">VP5</strain>
    </source>
</reference>
<evidence type="ECO:0000256" key="6">
    <source>
        <dbReference type="PIRSR" id="PIRSR634603-3"/>
    </source>
</evidence>
<evidence type="ECO:0000313" key="10">
    <source>
        <dbReference type="Proteomes" id="UP000025061"/>
    </source>
</evidence>
<dbReference type="Gene3D" id="3.20.20.120">
    <property type="entry name" value="Enolase-like C-terminal domain"/>
    <property type="match status" value="1"/>
</dbReference>
<dbReference type="NCBIfam" id="NF042940">
    <property type="entry name" value="racemase_DgcA"/>
    <property type="match status" value="1"/>
</dbReference>
<dbReference type="InterPro" id="IPR029017">
    <property type="entry name" value="Enolase-like_N"/>
</dbReference>
<dbReference type="SUPFAM" id="SSF54826">
    <property type="entry name" value="Enolase N-terminal domain-like"/>
    <property type="match status" value="1"/>
</dbReference>
<dbReference type="PANTHER" id="PTHR48073:SF2">
    <property type="entry name" value="O-SUCCINYLBENZOATE SYNTHASE"/>
    <property type="match status" value="1"/>
</dbReference>
<dbReference type="RefSeq" id="WP_035591831.1">
    <property type="nucleotide sequence ID" value="NZ_ARYI01000009.1"/>
</dbReference>
<comment type="similarity">
    <text evidence="1 7">Belongs to the mandelate racemase/muconate lactonizing enzyme family.</text>
</comment>
<keyword evidence="10" id="KW-1185">Reference proteome</keyword>
<dbReference type="Pfam" id="PF02746">
    <property type="entry name" value="MR_MLE_N"/>
    <property type="match status" value="1"/>
</dbReference>
<feature type="active site" description="Proton acceptor; specific for (S)-substrate epimerization" evidence="5">
    <location>
        <position position="245"/>
    </location>
</feature>
<sequence length="344" mass="37021">MNRSFCAYKTSWPLRTPIRITGHVFEKIDMVVVEIGQDGHTGRGEGCGVYYTNDFADGMLEQIELVRGDILAGMTREELQSALPPGGARNALDCALWDLDARLDGRGVWDMLSISPDPVRTAFTISINSAEEMARQAAKAADYSLIKIKLDAETPVERVAAIRAARPDATLIIDANEGFSFAQLRRTADALADLGVAMIEQPLPRGGDSELEGYKSPVPLCADESCLHRGELSQALERYDMINIKLDKTGGLTEALALAAEARKAGKALMVGNMVGTSLSMAPAFAIAQLCEFADLDGPLALRSDLVNGLVYRKGMVGPPAPEFWGGPLAPRRLAASHPPETTH</sequence>
<comment type="cofactor">
    <cofactor evidence="6 7">
        <name>Mg(2+)</name>
        <dbReference type="ChEBI" id="CHEBI:18420"/>
    </cofactor>
    <text evidence="6 7">Binds 1 Mg(2+) ion per subunit.</text>
</comment>
<organism evidence="9 10">
    <name type="scientific">Hyphomonas hirschiana VP5</name>
    <dbReference type="NCBI Taxonomy" id="1280951"/>
    <lineage>
        <taxon>Bacteria</taxon>
        <taxon>Pseudomonadati</taxon>
        <taxon>Pseudomonadota</taxon>
        <taxon>Alphaproteobacteria</taxon>
        <taxon>Hyphomonadales</taxon>
        <taxon>Hyphomonadaceae</taxon>
        <taxon>Hyphomonas</taxon>
    </lineage>
</organism>
<evidence type="ECO:0000259" key="8">
    <source>
        <dbReference type="SMART" id="SM00922"/>
    </source>
</evidence>
<dbReference type="SUPFAM" id="SSF51604">
    <property type="entry name" value="Enolase C-terminal domain-like"/>
    <property type="match status" value="1"/>
</dbReference>
<gene>
    <name evidence="9" type="ORF">HHI_11471</name>
</gene>
<protein>
    <recommendedName>
        <fullName evidence="7">Dipeptide epimerase</fullName>
        <ecNumber evidence="7">5.1.1.-</ecNumber>
    </recommendedName>
</protein>
<accession>A0A059FQ13</accession>
<feature type="binding site" evidence="6">
    <location>
        <position position="200"/>
    </location>
    <ligand>
        <name>Mg(2+)</name>
        <dbReference type="ChEBI" id="CHEBI:18420"/>
    </ligand>
</feature>
<dbReference type="PANTHER" id="PTHR48073">
    <property type="entry name" value="O-SUCCINYLBENZOATE SYNTHASE-RELATED"/>
    <property type="match status" value="1"/>
</dbReference>
<evidence type="ECO:0000256" key="5">
    <source>
        <dbReference type="PIRSR" id="PIRSR634603-1"/>
    </source>
</evidence>
<dbReference type="InterPro" id="IPR036849">
    <property type="entry name" value="Enolase-like_C_sf"/>
</dbReference>
<evidence type="ECO:0000313" key="9">
    <source>
        <dbReference type="EMBL" id="KCZ92596.1"/>
    </source>
</evidence>
<keyword evidence="2 6" id="KW-0479">Metal-binding</keyword>
<dbReference type="Gene3D" id="3.30.390.10">
    <property type="entry name" value="Enolase-like, N-terminal domain"/>
    <property type="match status" value="1"/>
</dbReference>
<feature type="active site" description="Proton acceptor; specific for (R)-substrate epimerization" evidence="5">
    <location>
        <position position="149"/>
    </location>
</feature>
<evidence type="ECO:0000256" key="7">
    <source>
        <dbReference type="RuleBase" id="RU366006"/>
    </source>
</evidence>
<keyword evidence="3 6" id="KW-0460">Magnesium</keyword>
<evidence type="ECO:0000256" key="3">
    <source>
        <dbReference type="ARBA" id="ARBA00022842"/>
    </source>
</evidence>
<dbReference type="EC" id="5.1.1.-" evidence="7"/>
<evidence type="ECO:0000256" key="1">
    <source>
        <dbReference type="ARBA" id="ARBA00008031"/>
    </source>
</evidence>